<keyword evidence="5" id="KW-0862">Zinc</keyword>
<sequence>MKKIHLISTLIGLLAFSTLAKADLKVVTSIKPIHSLASYIMDGVGSPGLIVDGYNSPHSFQLKPSHAKMLEQADIIFWIGEDLENFLEKPLDTIAKKAEKIELLEIKGIKKLKFRERNIFEEHEGHDDHGDDAKKEEHDDHGDDAKKEEHDDHGDDAKKEEHDDHGHDAKKEEHDDHGHDAKKEEHDDHEGHGHGEYDPHIWLDPINAKIILNEITEHLIENDSKNASTYKSNLAKALAEIDKLIIDVITETNTDLNYVVFHDAYQYYENRFNVNILGAMTVNPDVMPGAEQIHEIHEVIEHDNVSCILSEPQFNPDIIKSIAKDTNVKTGVLDPLGANLKPGKDLYFDLIRNMSASFNC</sequence>
<dbReference type="InterPro" id="IPR006127">
    <property type="entry name" value="ZnuA-like"/>
</dbReference>
<dbReference type="AlphaFoldDB" id="A0A6H1Q0R4"/>
<keyword evidence="5" id="KW-0864">Zinc transport</keyword>
<evidence type="ECO:0000256" key="7">
    <source>
        <dbReference type="SAM" id="SignalP"/>
    </source>
</evidence>
<evidence type="ECO:0000256" key="6">
    <source>
        <dbReference type="SAM" id="MobiDB-lite"/>
    </source>
</evidence>
<comment type="similarity">
    <text evidence="1">Belongs to the bacterial solute-binding protein 9 family.</text>
</comment>
<keyword evidence="9" id="KW-1185">Reference proteome</keyword>
<dbReference type="GO" id="GO:0046872">
    <property type="term" value="F:metal ion binding"/>
    <property type="evidence" value="ECO:0007669"/>
    <property type="project" value="InterPro"/>
</dbReference>
<evidence type="ECO:0000256" key="2">
    <source>
        <dbReference type="ARBA" id="ARBA00015915"/>
    </source>
</evidence>
<evidence type="ECO:0000313" key="8">
    <source>
        <dbReference type="EMBL" id="QIZ20408.1"/>
    </source>
</evidence>
<feature type="region of interest" description="Disordered" evidence="6">
    <location>
        <begin position="122"/>
        <end position="195"/>
    </location>
</feature>
<evidence type="ECO:0000256" key="4">
    <source>
        <dbReference type="ARBA" id="ARBA00022729"/>
    </source>
</evidence>
<dbReference type="RefSeq" id="WP_168606303.1">
    <property type="nucleotide sequence ID" value="NZ_CP038852.1"/>
</dbReference>
<feature type="signal peptide" evidence="7">
    <location>
        <begin position="1"/>
        <end position="22"/>
    </location>
</feature>
<evidence type="ECO:0000313" key="9">
    <source>
        <dbReference type="Proteomes" id="UP000501094"/>
    </source>
</evidence>
<accession>A0A6H1Q0R4</accession>
<dbReference type="PANTHER" id="PTHR42953:SF3">
    <property type="entry name" value="HIGH-AFFINITY ZINC UPTAKE SYSTEM PROTEIN ZNUA"/>
    <property type="match status" value="1"/>
</dbReference>
<evidence type="ECO:0000256" key="1">
    <source>
        <dbReference type="ARBA" id="ARBA00011028"/>
    </source>
</evidence>
<protein>
    <recommendedName>
        <fullName evidence="2">High-affinity zinc uptake system protein ZnuA</fullName>
    </recommendedName>
</protein>
<keyword evidence="5" id="KW-0406">Ion transport</keyword>
<dbReference type="Gene3D" id="3.40.50.1980">
    <property type="entry name" value="Nitrogenase molybdenum iron protein domain"/>
    <property type="match status" value="2"/>
</dbReference>
<dbReference type="Proteomes" id="UP000501094">
    <property type="component" value="Chromosome"/>
</dbReference>
<dbReference type="PANTHER" id="PTHR42953">
    <property type="entry name" value="HIGH-AFFINITY ZINC UPTAKE SYSTEM PROTEIN ZNUA-RELATED"/>
    <property type="match status" value="1"/>
</dbReference>
<dbReference type="KEGG" id="peg:E5R92_01210"/>
<dbReference type="Pfam" id="PF01297">
    <property type="entry name" value="ZnuA"/>
    <property type="match status" value="1"/>
</dbReference>
<feature type="chain" id="PRO_5026040701" description="High-affinity zinc uptake system protein ZnuA" evidence="7">
    <location>
        <begin position="23"/>
        <end position="360"/>
    </location>
</feature>
<organism evidence="8 9">
    <name type="scientific">Candidatus Pelagibacter giovannonii</name>
    <dbReference type="NCBI Taxonomy" id="2563896"/>
    <lineage>
        <taxon>Bacteria</taxon>
        <taxon>Pseudomonadati</taxon>
        <taxon>Pseudomonadota</taxon>
        <taxon>Alphaproteobacteria</taxon>
        <taxon>Candidatus Pelagibacterales</taxon>
        <taxon>Candidatus Pelagibacteraceae</taxon>
        <taxon>Candidatus Pelagibacter</taxon>
    </lineage>
</organism>
<keyword evidence="3" id="KW-0813">Transport</keyword>
<reference evidence="8 9" key="1">
    <citation type="journal article" date="2020" name="Nat. Microbiol.">
        <title>Lysogenic host-virus interactions in SAR11 marine bacteria.</title>
        <authorList>
            <person name="Morris R.M."/>
            <person name="Cain K.R."/>
            <person name="Hvorecny K.L."/>
            <person name="Kollman J.M."/>
        </authorList>
    </citation>
    <scope>NUCLEOTIDE SEQUENCE [LARGE SCALE GENOMIC DNA]</scope>
    <source>
        <strain evidence="8 9">NP1</strain>
    </source>
</reference>
<keyword evidence="4 7" id="KW-0732">Signal</keyword>
<gene>
    <name evidence="8" type="ORF">E5R92_01210</name>
</gene>
<name>A0A6H1Q0R4_9PROT</name>
<dbReference type="GO" id="GO:0006829">
    <property type="term" value="P:zinc ion transport"/>
    <property type="evidence" value="ECO:0007669"/>
    <property type="project" value="UniProtKB-KW"/>
</dbReference>
<dbReference type="SUPFAM" id="SSF53807">
    <property type="entry name" value="Helical backbone' metal receptor"/>
    <property type="match status" value="1"/>
</dbReference>
<proteinExistence type="inferred from homology"/>
<evidence type="ECO:0000256" key="3">
    <source>
        <dbReference type="ARBA" id="ARBA00022448"/>
    </source>
</evidence>
<evidence type="ECO:0000256" key="5">
    <source>
        <dbReference type="ARBA" id="ARBA00022906"/>
    </source>
</evidence>
<dbReference type="EMBL" id="CP038852">
    <property type="protein sequence ID" value="QIZ20408.1"/>
    <property type="molecule type" value="Genomic_DNA"/>
</dbReference>
<dbReference type="InterPro" id="IPR050492">
    <property type="entry name" value="Bact_metal-bind_prot9"/>
</dbReference>